<organism evidence="2 3">
    <name type="scientific">Pseudooceanicola nitratireducens</name>
    <dbReference type="NCBI Taxonomy" id="517719"/>
    <lineage>
        <taxon>Bacteria</taxon>
        <taxon>Pseudomonadati</taxon>
        <taxon>Pseudomonadota</taxon>
        <taxon>Alphaproteobacteria</taxon>
        <taxon>Rhodobacterales</taxon>
        <taxon>Paracoccaceae</taxon>
        <taxon>Pseudooceanicola</taxon>
    </lineage>
</organism>
<dbReference type="Proteomes" id="UP000231644">
    <property type="component" value="Unassembled WGS sequence"/>
</dbReference>
<proteinExistence type="predicted"/>
<keyword evidence="1" id="KW-0812">Transmembrane</keyword>
<gene>
    <name evidence="2" type="ORF">SAMN05421762_3864</name>
</gene>
<dbReference type="AlphaFoldDB" id="A0A1I1RBP5"/>
<dbReference type="EMBL" id="FOLX01000008">
    <property type="protein sequence ID" value="SFD27820.1"/>
    <property type="molecule type" value="Genomic_DNA"/>
</dbReference>
<feature type="transmembrane region" description="Helical" evidence="1">
    <location>
        <begin position="72"/>
        <end position="93"/>
    </location>
</feature>
<evidence type="ECO:0000313" key="2">
    <source>
        <dbReference type="EMBL" id="SFD27820.1"/>
    </source>
</evidence>
<name>A0A1I1RBP5_9RHOB</name>
<sequence>MLLPLILAGIAFYEVFFGLRVLSHIRGMSAAGSESLAVVRSEEMSDDDKSKAMLRMSGLVFRETGLALIKTLIAAAAAAAVLWLVSLILGPALGWSFDALLRFSISLIGLIGVIVALVIYGKLRSHGRD</sequence>
<protein>
    <submittedName>
        <fullName evidence="2">Uncharacterized protein</fullName>
    </submittedName>
</protein>
<keyword evidence="1" id="KW-0472">Membrane</keyword>
<evidence type="ECO:0000313" key="3">
    <source>
        <dbReference type="Proteomes" id="UP000231644"/>
    </source>
</evidence>
<feature type="transmembrane region" description="Helical" evidence="1">
    <location>
        <begin position="99"/>
        <end position="120"/>
    </location>
</feature>
<feature type="transmembrane region" description="Helical" evidence="1">
    <location>
        <begin position="6"/>
        <end position="23"/>
    </location>
</feature>
<dbReference type="RefSeq" id="WP_093455128.1">
    <property type="nucleotide sequence ID" value="NZ_FNZG01000017.1"/>
</dbReference>
<evidence type="ECO:0000256" key="1">
    <source>
        <dbReference type="SAM" id="Phobius"/>
    </source>
</evidence>
<accession>A0A1I1RBP5</accession>
<reference evidence="2 3" key="1">
    <citation type="submission" date="2016-10" db="EMBL/GenBank/DDBJ databases">
        <authorList>
            <person name="de Groot N.N."/>
        </authorList>
    </citation>
    <scope>NUCLEOTIDE SEQUENCE [LARGE SCALE GENOMIC DNA]</scope>
    <source>
        <strain evidence="2 3">DSM 29619</strain>
    </source>
</reference>
<keyword evidence="3" id="KW-1185">Reference proteome</keyword>
<keyword evidence="1" id="KW-1133">Transmembrane helix</keyword>
<dbReference type="STRING" id="517719.SAMN05421762_3864"/>